<accession>A0A067N4M5</accession>
<name>A0A067N4M5_BOTB1</name>
<dbReference type="InParanoid" id="A0A067N4M5"/>
<reference evidence="3" key="1">
    <citation type="journal article" date="2014" name="Proc. Natl. Acad. Sci. U.S.A.">
        <title>Extensive sampling of basidiomycete genomes demonstrates inadequacy of the white-rot/brown-rot paradigm for wood decay fungi.</title>
        <authorList>
            <person name="Riley R."/>
            <person name="Salamov A.A."/>
            <person name="Brown D.W."/>
            <person name="Nagy L.G."/>
            <person name="Floudas D."/>
            <person name="Held B.W."/>
            <person name="Levasseur A."/>
            <person name="Lombard V."/>
            <person name="Morin E."/>
            <person name="Otillar R."/>
            <person name="Lindquist E.A."/>
            <person name="Sun H."/>
            <person name="LaButti K.M."/>
            <person name="Schmutz J."/>
            <person name="Jabbour D."/>
            <person name="Luo H."/>
            <person name="Baker S.E."/>
            <person name="Pisabarro A.G."/>
            <person name="Walton J.D."/>
            <person name="Blanchette R.A."/>
            <person name="Henrissat B."/>
            <person name="Martin F."/>
            <person name="Cullen D."/>
            <person name="Hibbett D.S."/>
            <person name="Grigoriev I.V."/>
        </authorList>
    </citation>
    <scope>NUCLEOTIDE SEQUENCE [LARGE SCALE GENOMIC DNA]</scope>
    <source>
        <strain evidence="3">FD-172 SS1</strain>
    </source>
</reference>
<feature type="region of interest" description="Disordered" evidence="1">
    <location>
        <begin position="127"/>
        <end position="158"/>
    </location>
</feature>
<evidence type="ECO:0000313" key="3">
    <source>
        <dbReference type="Proteomes" id="UP000027195"/>
    </source>
</evidence>
<dbReference type="EMBL" id="KL198016">
    <property type="protein sequence ID" value="KDQ21905.1"/>
    <property type="molecule type" value="Genomic_DNA"/>
</dbReference>
<dbReference type="HOGENOM" id="CLU_1669091_0_0_1"/>
<gene>
    <name evidence="2" type="ORF">BOTBODRAFT_216752</name>
</gene>
<evidence type="ECO:0000313" key="2">
    <source>
        <dbReference type="EMBL" id="KDQ21905.1"/>
    </source>
</evidence>
<proteinExistence type="predicted"/>
<keyword evidence="3" id="KW-1185">Reference proteome</keyword>
<feature type="compositionally biased region" description="Basic and acidic residues" evidence="1">
    <location>
        <begin position="127"/>
        <end position="136"/>
    </location>
</feature>
<feature type="region of interest" description="Disordered" evidence="1">
    <location>
        <begin position="55"/>
        <end position="85"/>
    </location>
</feature>
<protein>
    <submittedName>
        <fullName evidence="2">Uncharacterized protein</fullName>
    </submittedName>
</protein>
<dbReference type="Proteomes" id="UP000027195">
    <property type="component" value="Unassembled WGS sequence"/>
</dbReference>
<organism evidence="2 3">
    <name type="scientific">Botryobasidium botryosum (strain FD-172 SS1)</name>
    <dbReference type="NCBI Taxonomy" id="930990"/>
    <lineage>
        <taxon>Eukaryota</taxon>
        <taxon>Fungi</taxon>
        <taxon>Dikarya</taxon>
        <taxon>Basidiomycota</taxon>
        <taxon>Agaricomycotina</taxon>
        <taxon>Agaricomycetes</taxon>
        <taxon>Cantharellales</taxon>
        <taxon>Botryobasidiaceae</taxon>
        <taxon>Botryobasidium</taxon>
    </lineage>
</organism>
<dbReference type="AlphaFoldDB" id="A0A067N4M5"/>
<evidence type="ECO:0000256" key="1">
    <source>
        <dbReference type="SAM" id="MobiDB-lite"/>
    </source>
</evidence>
<sequence>MLVSTTIENSTSPVFILIMARKTTQKTLAEENSKLTRTIAELEARCKSAESTADKLKKQQAQTATLPKTALIPRPPGENGKRGWKLINHMGLGSAEGDDAATEHAKKAEYNHALDVVRTAMGHAHWDFNRRSDKQDPGSIRSRAVPSSGKVRVRLGHP</sequence>